<dbReference type="EnsemblPlants" id="AVESA.00010b.r2.6CG1123580.1">
    <property type="protein sequence ID" value="AVESA.00010b.r2.6CG1123580.1.CDS"/>
    <property type="gene ID" value="AVESA.00010b.r2.6CG1123580"/>
</dbReference>
<reference evidence="1" key="2">
    <citation type="submission" date="2025-09" db="UniProtKB">
        <authorList>
            <consortium name="EnsemblPlants"/>
        </authorList>
    </citation>
    <scope>IDENTIFICATION</scope>
</reference>
<name>A0ACD5Z9D1_AVESA</name>
<accession>A0ACD5Z9D1</accession>
<protein>
    <submittedName>
        <fullName evidence="1">Uncharacterized protein</fullName>
    </submittedName>
</protein>
<evidence type="ECO:0000313" key="1">
    <source>
        <dbReference type="EnsemblPlants" id="AVESA.00010b.r2.6CG1123580.1.CDS"/>
    </source>
</evidence>
<keyword evidence="2" id="KW-1185">Reference proteome</keyword>
<evidence type="ECO:0000313" key="2">
    <source>
        <dbReference type="Proteomes" id="UP001732700"/>
    </source>
</evidence>
<sequence length="357" mass="40403">MQTMGLEHTRVFPLTLLKDITGNFSEERVIGRGGSGVVYKGVLDNGEEIAVKKLHNHYDSSGNKLGNGEAQFLNELMNLIGVQHHNIIRLVGYCYETHNIVIECDGKRVLASEEERVLCLEYMQGGSLKDHLSDESCGLEWDTRFNILKGVCEGLKYLHTGSENPIYHLDLKPENILLDRNMMPKIGDFGISRLPVGSMQTYATENAVSGTIGYMAPEYIGWNQISQKCDVYSLGFIMIRVIAGEKGPQNYDPHRPSEEFIESVHTNWGKRRKAIVSSHSLEQVKTCTEIALRCVEFDREKRPTITDIIGELNKIDGAECSAIVGGQNTEEEEYTTLEKQRVFQEKRKTTQNIWREK</sequence>
<dbReference type="Proteomes" id="UP001732700">
    <property type="component" value="Chromosome 6C"/>
</dbReference>
<organism evidence="1 2">
    <name type="scientific">Avena sativa</name>
    <name type="common">Oat</name>
    <dbReference type="NCBI Taxonomy" id="4498"/>
    <lineage>
        <taxon>Eukaryota</taxon>
        <taxon>Viridiplantae</taxon>
        <taxon>Streptophyta</taxon>
        <taxon>Embryophyta</taxon>
        <taxon>Tracheophyta</taxon>
        <taxon>Spermatophyta</taxon>
        <taxon>Magnoliopsida</taxon>
        <taxon>Liliopsida</taxon>
        <taxon>Poales</taxon>
        <taxon>Poaceae</taxon>
        <taxon>BOP clade</taxon>
        <taxon>Pooideae</taxon>
        <taxon>Poodae</taxon>
        <taxon>Poeae</taxon>
        <taxon>Poeae Chloroplast Group 1 (Aveneae type)</taxon>
        <taxon>Aveninae</taxon>
        <taxon>Avena</taxon>
    </lineage>
</organism>
<reference evidence="1" key="1">
    <citation type="submission" date="2021-05" db="EMBL/GenBank/DDBJ databases">
        <authorList>
            <person name="Scholz U."/>
            <person name="Mascher M."/>
            <person name="Fiebig A."/>
        </authorList>
    </citation>
    <scope>NUCLEOTIDE SEQUENCE [LARGE SCALE GENOMIC DNA]</scope>
</reference>
<proteinExistence type="predicted"/>